<dbReference type="Proteomes" id="UP000193144">
    <property type="component" value="Unassembled WGS sequence"/>
</dbReference>
<sequence>MSGANTPKTMSSRLMTMKFMQRSAANSANSGPSMPNGPPNKRMRLSNGRSAPGTPSIADNEALQAALAIEEKKRQDALDKAAALSGETKWVLSFKDPQDGSRDSGMKVTYAGFATIDADDSDSDEGDHKPARMQFGGGVKKKEACQNIPKATEDSDQDESDEDSSEYDSDDPTAALIRETKREAAAKPSIDEDAALGGLTSISGGQSSGSRGNTITCFNCGRQGHMNRDCPQPKAARGFAGRSRGRGGRGESGTRF</sequence>
<proteinExistence type="predicted"/>
<dbReference type="STRING" id="1231657.A0A1Y1YGQ0"/>
<evidence type="ECO:0000256" key="1">
    <source>
        <dbReference type="PROSITE-ProRule" id="PRU00047"/>
    </source>
</evidence>
<dbReference type="InterPro" id="IPR001878">
    <property type="entry name" value="Znf_CCHC"/>
</dbReference>
<dbReference type="OrthoDB" id="427960at2759"/>
<name>A0A1Y1YGQ0_9PLEO</name>
<feature type="compositionally biased region" description="Acidic residues" evidence="2">
    <location>
        <begin position="154"/>
        <end position="171"/>
    </location>
</feature>
<dbReference type="Gene3D" id="4.10.60.10">
    <property type="entry name" value="Zinc finger, CCHC-type"/>
    <property type="match status" value="1"/>
</dbReference>
<feature type="domain" description="CCHC-type" evidence="3">
    <location>
        <begin position="217"/>
        <end position="232"/>
    </location>
</feature>
<dbReference type="SMART" id="SM00343">
    <property type="entry name" value="ZnF_C2HC"/>
    <property type="match status" value="1"/>
</dbReference>
<keyword evidence="5" id="KW-1185">Reference proteome</keyword>
<dbReference type="EMBL" id="MCFA01000239">
    <property type="protein sequence ID" value="ORX97182.1"/>
    <property type="molecule type" value="Genomic_DNA"/>
</dbReference>
<reference evidence="4 5" key="1">
    <citation type="submission" date="2016-07" db="EMBL/GenBank/DDBJ databases">
        <title>Pervasive Adenine N6-methylation of Active Genes in Fungi.</title>
        <authorList>
            <consortium name="DOE Joint Genome Institute"/>
            <person name="Mondo S.J."/>
            <person name="Dannebaum R.O."/>
            <person name="Kuo R.C."/>
            <person name="Labutti K."/>
            <person name="Haridas S."/>
            <person name="Kuo A."/>
            <person name="Salamov A."/>
            <person name="Ahrendt S.R."/>
            <person name="Lipzen A."/>
            <person name="Sullivan W."/>
            <person name="Andreopoulos W.B."/>
            <person name="Clum A."/>
            <person name="Lindquist E."/>
            <person name="Daum C."/>
            <person name="Ramamoorthy G.K."/>
            <person name="Gryganskyi A."/>
            <person name="Culley D."/>
            <person name="Magnuson J.K."/>
            <person name="James T.Y."/>
            <person name="O'Malley M.A."/>
            <person name="Stajich J.E."/>
            <person name="Spatafora J.W."/>
            <person name="Visel A."/>
            <person name="Grigoriev I.V."/>
        </authorList>
    </citation>
    <scope>NUCLEOTIDE SEQUENCE [LARGE SCALE GENOMIC DNA]</scope>
    <source>
        <strain evidence="4 5">CBS 115471</strain>
    </source>
</reference>
<feature type="compositionally biased region" description="Low complexity" evidence="2">
    <location>
        <begin position="197"/>
        <end position="212"/>
    </location>
</feature>
<evidence type="ECO:0000313" key="4">
    <source>
        <dbReference type="EMBL" id="ORX97182.1"/>
    </source>
</evidence>
<feature type="region of interest" description="Disordered" evidence="2">
    <location>
        <begin position="116"/>
        <end position="256"/>
    </location>
</feature>
<evidence type="ECO:0000259" key="3">
    <source>
        <dbReference type="PROSITE" id="PS50158"/>
    </source>
</evidence>
<evidence type="ECO:0000256" key="2">
    <source>
        <dbReference type="SAM" id="MobiDB-lite"/>
    </source>
</evidence>
<protein>
    <recommendedName>
        <fullName evidence="3">CCHC-type domain-containing protein</fullName>
    </recommendedName>
</protein>
<feature type="region of interest" description="Disordered" evidence="2">
    <location>
        <begin position="1"/>
        <end position="59"/>
    </location>
</feature>
<feature type="compositionally biased region" description="Polar residues" evidence="2">
    <location>
        <begin position="1"/>
        <end position="14"/>
    </location>
</feature>
<keyword evidence="1" id="KW-0479">Metal-binding</keyword>
<keyword evidence="1" id="KW-0862">Zinc</keyword>
<gene>
    <name evidence="4" type="ORF">BCR34DRAFT_607385</name>
</gene>
<dbReference type="GO" id="GO:0003676">
    <property type="term" value="F:nucleic acid binding"/>
    <property type="evidence" value="ECO:0007669"/>
    <property type="project" value="InterPro"/>
</dbReference>
<organism evidence="4 5">
    <name type="scientific">Clohesyomyces aquaticus</name>
    <dbReference type="NCBI Taxonomy" id="1231657"/>
    <lineage>
        <taxon>Eukaryota</taxon>
        <taxon>Fungi</taxon>
        <taxon>Dikarya</taxon>
        <taxon>Ascomycota</taxon>
        <taxon>Pezizomycotina</taxon>
        <taxon>Dothideomycetes</taxon>
        <taxon>Pleosporomycetidae</taxon>
        <taxon>Pleosporales</taxon>
        <taxon>Lindgomycetaceae</taxon>
        <taxon>Clohesyomyces</taxon>
    </lineage>
</organism>
<dbReference type="InterPro" id="IPR036875">
    <property type="entry name" value="Znf_CCHC_sf"/>
</dbReference>
<dbReference type="GO" id="GO:0008270">
    <property type="term" value="F:zinc ion binding"/>
    <property type="evidence" value="ECO:0007669"/>
    <property type="project" value="UniProtKB-KW"/>
</dbReference>
<keyword evidence="1" id="KW-0863">Zinc-finger</keyword>
<comment type="caution">
    <text evidence="4">The sequence shown here is derived from an EMBL/GenBank/DDBJ whole genome shotgun (WGS) entry which is preliminary data.</text>
</comment>
<dbReference type="PROSITE" id="PS50158">
    <property type="entry name" value="ZF_CCHC"/>
    <property type="match status" value="1"/>
</dbReference>
<dbReference type="SUPFAM" id="SSF57756">
    <property type="entry name" value="Retrovirus zinc finger-like domains"/>
    <property type="match status" value="1"/>
</dbReference>
<feature type="compositionally biased region" description="Low complexity" evidence="2">
    <location>
        <begin position="23"/>
        <end position="34"/>
    </location>
</feature>
<dbReference type="Pfam" id="PF00098">
    <property type="entry name" value="zf-CCHC"/>
    <property type="match status" value="1"/>
</dbReference>
<accession>A0A1Y1YGQ0</accession>
<evidence type="ECO:0000313" key="5">
    <source>
        <dbReference type="Proteomes" id="UP000193144"/>
    </source>
</evidence>
<dbReference type="AlphaFoldDB" id="A0A1Y1YGQ0"/>